<dbReference type="PANTHER" id="PTHR18968">
    <property type="entry name" value="THIAMINE PYROPHOSPHATE ENZYMES"/>
    <property type="match status" value="1"/>
</dbReference>
<dbReference type="SUPFAM" id="SSF52518">
    <property type="entry name" value="Thiamin diphosphate-binding fold (THDP-binding)"/>
    <property type="match status" value="1"/>
</dbReference>
<organism evidence="4 5">
    <name type="scientific">Protopolystoma xenopodis</name>
    <dbReference type="NCBI Taxonomy" id="117903"/>
    <lineage>
        <taxon>Eukaryota</taxon>
        <taxon>Metazoa</taxon>
        <taxon>Spiralia</taxon>
        <taxon>Lophotrochozoa</taxon>
        <taxon>Platyhelminthes</taxon>
        <taxon>Monogenea</taxon>
        <taxon>Polyopisthocotylea</taxon>
        <taxon>Polystomatidea</taxon>
        <taxon>Polystomatidae</taxon>
        <taxon>Protopolystoma</taxon>
    </lineage>
</organism>
<dbReference type="GO" id="GO:0005948">
    <property type="term" value="C:acetolactate synthase complex"/>
    <property type="evidence" value="ECO:0007669"/>
    <property type="project" value="TreeGrafter"/>
</dbReference>
<evidence type="ECO:0000313" key="4">
    <source>
        <dbReference type="EMBL" id="VEL39540.1"/>
    </source>
</evidence>
<dbReference type="InterPro" id="IPR011766">
    <property type="entry name" value="TPP_enzyme_TPP-bd"/>
</dbReference>
<evidence type="ECO:0000256" key="2">
    <source>
        <dbReference type="ARBA" id="ARBA00007812"/>
    </source>
</evidence>
<keyword evidence="5" id="KW-1185">Reference proteome</keyword>
<protein>
    <recommendedName>
        <fullName evidence="3">Thiamine pyrophosphate enzyme TPP-binding domain-containing protein</fullName>
    </recommendedName>
</protein>
<feature type="domain" description="Thiamine pyrophosphate enzyme TPP-binding" evidence="3">
    <location>
        <begin position="4"/>
        <end position="57"/>
    </location>
</feature>
<proteinExistence type="inferred from homology"/>
<dbReference type="Pfam" id="PF02775">
    <property type="entry name" value="TPP_enzyme_C"/>
    <property type="match status" value="1"/>
</dbReference>
<dbReference type="InterPro" id="IPR045229">
    <property type="entry name" value="TPP_enz"/>
</dbReference>
<dbReference type="Proteomes" id="UP000784294">
    <property type="component" value="Unassembled WGS sequence"/>
</dbReference>
<dbReference type="Gene3D" id="3.40.50.970">
    <property type="match status" value="1"/>
</dbReference>
<accession>A0A3S5B3R8</accession>
<dbReference type="GO" id="GO:0030976">
    <property type="term" value="F:thiamine pyrophosphate binding"/>
    <property type="evidence" value="ECO:0007669"/>
    <property type="project" value="InterPro"/>
</dbReference>
<dbReference type="EMBL" id="CAAALY010261608">
    <property type="protein sequence ID" value="VEL39540.1"/>
    <property type="molecule type" value="Genomic_DNA"/>
</dbReference>
<dbReference type="GO" id="GO:0003984">
    <property type="term" value="F:acetolactate synthase activity"/>
    <property type="evidence" value="ECO:0007669"/>
    <property type="project" value="TreeGrafter"/>
</dbReference>
<dbReference type="PANTHER" id="PTHR18968:SF166">
    <property type="entry name" value="2-HYDROXYACYL-COA LYASE 2"/>
    <property type="match status" value="1"/>
</dbReference>
<name>A0A3S5B3R8_9PLAT</name>
<evidence type="ECO:0000313" key="5">
    <source>
        <dbReference type="Proteomes" id="UP000784294"/>
    </source>
</evidence>
<dbReference type="GO" id="GO:0050660">
    <property type="term" value="F:flavin adenine dinucleotide binding"/>
    <property type="evidence" value="ECO:0007669"/>
    <property type="project" value="TreeGrafter"/>
</dbReference>
<evidence type="ECO:0000256" key="1">
    <source>
        <dbReference type="ARBA" id="ARBA00001964"/>
    </source>
</evidence>
<gene>
    <name evidence="4" type="ORF">PXEA_LOCUS32980</name>
</gene>
<evidence type="ECO:0000259" key="3">
    <source>
        <dbReference type="Pfam" id="PF02775"/>
    </source>
</evidence>
<comment type="cofactor">
    <cofactor evidence="1">
        <name>thiamine diphosphate</name>
        <dbReference type="ChEBI" id="CHEBI:58937"/>
    </cofactor>
</comment>
<dbReference type="GO" id="GO:0009097">
    <property type="term" value="P:isoleucine biosynthetic process"/>
    <property type="evidence" value="ECO:0007669"/>
    <property type="project" value="TreeGrafter"/>
</dbReference>
<reference evidence="4" key="1">
    <citation type="submission" date="2018-11" db="EMBL/GenBank/DDBJ databases">
        <authorList>
            <consortium name="Pathogen Informatics"/>
        </authorList>
    </citation>
    <scope>NUCLEOTIDE SEQUENCE</scope>
</reference>
<sequence length="79" mass="8746">MFATVWVIFGDGSCAYSLSEWDTMTRHRAPAIALIGNDAAWSQIARDQVNFFGSNVACELRYLAYETVGSSYSGFNSHL</sequence>
<comment type="caution">
    <text evidence="4">The sequence shown here is derived from an EMBL/GenBank/DDBJ whole genome shotgun (WGS) entry which is preliminary data.</text>
</comment>
<dbReference type="GO" id="GO:0009099">
    <property type="term" value="P:L-valine biosynthetic process"/>
    <property type="evidence" value="ECO:0007669"/>
    <property type="project" value="TreeGrafter"/>
</dbReference>
<comment type="similarity">
    <text evidence="2">Belongs to the TPP enzyme family.</text>
</comment>
<dbReference type="AlphaFoldDB" id="A0A3S5B3R8"/>
<dbReference type="InterPro" id="IPR029061">
    <property type="entry name" value="THDP-binding"/>
</dbReference>
<dbReference type="OrthoDB" id="16262at2759"/>